<dbReference type="InterPro" id="IPR036812">
    <property type="entry name" value="NAD(P)_OxRdtase_dom_sf"/>
</dbReference>
<dbReference type="VEuPathDB" id="FungiDB:BDV34DRAFT_220685"/>
<gene>
    <name evidence="3" type="ORF">BDV34DRAFT_220685</name>
</gene>
<evidence type="ECO:0000313" key="4">
    <source>
        <dbReference type="Proteomes" id="UP000326532"/>
    </source>
</evidence>
<dbReference type="InterPro" id="IPR050791">
    <property type="entry name" value="Aldo-Keto_reductase"/>
</dbReference>
<evidence type="ECO:0000259" key="2">
    <source>
        <dbReference type="Pfam" id="PF00248"/>
    </source>
</evidence>
<dbReference type="AlphaFoldDB" id="A0A5N6DZP4"/>
<keyword evidence="4" id="KW-1185">Reference proteome</keyword>
<sequence length="337" mass="37471">MPCAPRLLEQKTPVTPIGYGAMSLSAYYTNTPEPDSKRLAFLDHVYATGQRFWDTANNYGDNEELIGKWLALNPDKRKNIVLATKFGQVGGGPGRNDAAYARECCERSLEKLQTSYIDLYYVHRVDTAVPIEKTVEGLVVLVREGKIRHIGLSEVSPQTLRRAHAVHPIAAIQMEYSLFALDVEKPETDLLNTTKELGVALVAYSPLSRGLLSGQLKSLDDLEEGDFRRGIPRFFPENFHKNLELAEKLHTIAARNGITVGQLALAWLLAQGDNVIPIPGTKSIDYFNENMGALEVELSMEDLREIRAAAEKADVRGHRYAVETSPTSYFADTPPLE</sequence>
<keyword evidence="1" id="KW-0560">Oxidoreductase</keyword>
<dbReference type="SUPFAM" id="SSF51430">
    <property type="entry name" value="NAD(P)-linked oxidoreductase"/>
    <property type="match status" value="1"/>
</dbReference>
<protein>
    <submittedName>
        <fullName evidence="3">NADP-dependent oxidoreductase domain-containing protein</fullName>
    </submittedName>
</protein>
<dbReference type="Gene3D" id="3.20.20.100">
    <property type="entry name" value="NADP-dependent oxidoreductase domain"/>
    <property type="match status" value="1"/>
</dbReference>
<dbReference type="PANTHER" id="PTHR43625">
    <property type="entry name" value="AFLATOXIN B1 ALDEHYDE REDUCTASE"/>
    <property type="match status" value="1"/>
</dbReference>
<dbReference type="OMA" id="YARECCE"/>
<dbReference type="Pfam" id="PF00248">
    <property type="entry name" value="Aldo_ket_red"/>
    <property type="match status" value="1"/>
</dbReference>
<dbReference type="Proteomes" id="UP000326532">
    <property type="component" value="Unassembled WGS sequence"/>
</dbReference>
<dbReference type="GO" id="GO:0005737">
    <property type="term" value="C:cytoplasm"/>
    <property type="evidence" value="ECO:0007669"/>
    <property type="project" value="TreeGrafter"/>
</dbReference>
<accession>A0A5N6DZP4</accession>
<organism evidence="3 4">
    <name type="scientific">Aspergillus parasiticus</name>
    <dbReference type="NCBI Taxonomy" id="5067"/>
    <lineage>
        <taxon>Eukaryota</taxon>
        <taxon>Fungi</taxon>
        <taxon>Dikarya</taxon>
        <taxon>Ascomycota</taxon>
        <taxon>Pezizomycotina</taxon>
        <taxon>Eurotiomycetes</taxon>
        <taxon>Eurotiomycetidae</taxon>
        <taxon>Eurotiales</taxon>
        <taxon>Aspergillaceae</taxon>
        <taxon>Aspergillus</taxon>
        <taxon>Aspergillus subgen. Circumdati</taxon>
    </lineage>
</organism>
<evidence type="ECO:0000313" key="3">
    <source>
        <dbReference type="EMBL" id="KAB8210559.1"/>
    </source>
</evidence>
<dbReference type="GO" id="GO:0016491">
    <property type="term" value="F:oxidoreductase activity"/>
    <property type="evidence" value="ECO:0007669"/>
    <property type="project" value="UniProtKB-KW"/>
</dbReference>
<dbReference type="EMBL" id="ML734942">
    <property type="protein sequence ID" value="KAB8210559.1"/>
    <property type="molecule type" value="Genomic_DNA"/>
</dbReference>
<feature type="domain" description="NADP-dependent oxidoreductase" evidence="2">
    <location>
        <begin position="16"/>
        <end position="310"/>
    </location>
</feature>
<dbReference type="InterPro" id="IPR020471">
    <property type="entry name" value="AKR"/>
</dbReference>
<proteinExistence type="predicted"/>
<dbReference type="PANTHER" id="PTHR43625:SF40">
    <property type="entry name" value="ALDO-KETO REDUCTASE YAKC [NADP(+)]"/>
    <property type="match status" value="1"/>
</dbReference>
<evidence type="ECO:0000256" key="1">
    <source>
        <dbReference type="ARBA" id="ARBA00023002"/>
    </source>
</evidence>
<reference evidence="3 4" key="1">
    <citation type="submission" date="2019-04" db="EMBL/GenBank/DDBJ databases">
        <title>Fungal friends and foes A comparative genomics study of 23 Aspergillus species from section Flavi.</title>
        <authorList>
            <consortium name="DOE Joint Genome Institute"/>
            <person name="Kjaerbolling I."/>
            <person name="Vesth T.C."/>
            <person name="Frisvad J.C."/>
            <person name="Nybo J.L."/>
            <person name="Theobald S."/>
            <person name="Kildgaard S."/>
            <person name="Petersen T.I."/>
            <person name="Kuo A."/>
            <person name="Sato A."/>
            <person name="Lyhne E.K."/>
            <person name="Kogle M.E."/>
            <person name="Wiebenga A."/>
            <person name="Kun R.S."/>
            <person name="Lubbers R.J."/>
            <person name="Makela M.R."/>
            <person name="Barry K."/>
            <person name="Chovatia M."/>
            <person name="Clum A."/>
            <person name="Daum C."/>
            <person name="Haridas S."/>
            <person name="He G."/>
            <person name="LaButti K."/>
            <person name="Lipzen A."/>
            <person name="Mondo S."/>
            <person name="Pangilinan J."/>
            <person name="Riley R."/>
            <person name="Salamov A."/>
            <person name="Simmons B.A."/>
            <person name="Magnuson J.K."/>
            <person name="Henrissat B."/>
            <person name="Mortensen U.H."/>
            <person name="Larsen T.O."/>
            <person name="De vries R.P."/>
            <person name="Grigoriev I.V."/>
            <person name="Machida M."/>
            <person name="Baker S.E."/>
            <person name="Andersen M.R."/>
        </authorList>
    </citation>
    <scope>NUCLEOTIDE SEQUENCE [LARGE SCALE GENOMIC DNA]</scope>
    <source>
        <strain evidence="3 4">CBS 117618</strain>
    </source>
</reference>
<dbReference type="PRINTS" id="PR00069">
    <property type="entry name" value="ALDKETRDTASE"/>
</dbReference>
<dbReference type="InterPro" id="IPR023210">
    <property type="entry name" value="NADP_OxRdtase_dom"/>
</dbReference>
<name>A0A5N6DZP4_ASPPA</name>